<dbReference type="Proteomes" id="UP000269396">
    <property type="component" value="Unassembled WGS sequence"/>
</dbReference>
<sequence length="139" mass="15471">MSTSKLITWNEVVEGVDRFTYLGSLINLGVLLMLAETLAVRQAWLIFTDLNVSLYSNIIVVGGNSLITGFTDRLQRDLNIKTPPSMRLKVNFPSTTAERRYSSWIGGSILGSLGTFQQMWISSQEYNELGKGCVDKKCA</sequence>
<name>A0A183PKQ3_9TREM</name>
<evidence type="ECO:0000313" key="3">
    <source>
        <dbReference type="Proteomes" id="UP000269396"/>
    </source>
</evidence>
<dbReference type="EMBL" id="UZAL01035246">
    <property type="protein sequence ID" value="VDP67257.1"/>
    <property type="molecule type" value="Genomic_DNA"/>
</dbReference>
<organism evidence="2 3">
    <name type="scientific">Schistosoma mattheei</name>
    <dbReference type="NCBI Taxonomy" id="31246"/>
    <lineage>
        <taxon>Eukaryota</taxon>
        <taxon>Metazoa</taxon>
        <taxon>Spiralia</taxon>
        <taxon>Lophotrochozoa</taxon>
        <taxon>Platyhelminthes</taxon>
        <taxon>Trematoda</taxon>
        <taxon>Digenea</taxon>
        <taxon>Strigeidida</taxon>
        <taxon>Schistosomatoidea</taxon>
        <taxon>Schistosomatidae</taxon>
        <taxon>Schistosoma</taxon>
    </lineage>
</organism>
<reference evidence="2 3" key="1">
    <citation type="submission" date="2018-11" db="EMBL/GenBank/DDBJ databases">
        <authorList>
            <consortium name="Pathogen Informatics"/>
        </authorList>
    </citation>
    <scope>NUCLEOTIDE SEQUENCE [LARGE SCALE GENOMIC DNA]</scope>
    <source>
        <strain>Denwood</strain>
        <strain evidence="3">Zambia</strain>
    </source>
</reference>
<keyword evidence="3" id="KW-1185">Reference proteome</keyword>
<comment type="function">
    <text evidence="1">Actins are highly conserved proteins that are involved in various types of cell motility and are ubiquitously expressed in all eukaryotic cells.</text>
</comment>
<dbReference type="Gene3D" id="3.30.420.40">
    <property type="match status" value="2"/>
</dbReference>
<gene>
    <name evidence="2" type="ORF">SMTD_LOCUS14939</name>
</gene>
<dbReference type="STRING" id="31246.A0A183PKQ3"/>
<evidence type="ECO:0000256" key="1">
    <source>
        <dbReference type="ARBA" id="ARBA00003520"/>
    </source>
</evidence>
<dbReference type="PANTHER" id="PTHR11937">
    <property type="entry name" value="ACTIN"/>
    <property type="match status" value="1"/>
</dbReference>
<evidence type="ECO:0000313" key="2">
    <source>
        <dbReference type="EMBL" id="VDP67257.1"/>
    </source>
</evidence>
<dbReference type="Pfam" id="PF00022">
    <property type="entry name" value="Actin"/>
    <property type="match status" value="1"/>
</dbReference>
<dbReference type="InterPro" id="IPR043129">
    <property type="entry name" value="ATPase_NBD"/>
</dbReference>
<accession>A0A183PKQ3</accession>
<dbReference type="InterPro" id="IPR004000">
    <property type="entry name" value="Actin"/>
</dbReference>
<dbReference type="AlphaFoldDB" id="A0A183PKQ3"/>
<protein>
    <submittedName>
        <fullName evidence="2">Uncharacterized protein</fullName>
    </submittedName>
</protein>
<dbReference type="SUPFAM" id="SSF53067">
    <property type="entry name" value="Actin-like ATPase domain"/>
    <property type="match status" value="1"/>
</dbReference>
<proteinExistence type="predicted"/>